<sequence>MFWLSVMAAGISLSCLLWLAVRPWAQYRCVASSQARGGLLRAVWPWVQALALVCRPFITWARRRQLSQLVNLAAWPDDWLPEHVVALQALCFIGGAAVSVLVLFQYAGAGWPVSFGGALVAGGMLACLPVQHLRRRAKERQLGMLREFPFMLDMTTLCVEAGLNLQGALIQAATHGPQGALMSELRRAQSDMRAGMPRIAALKLFAARTGLTEVQQWVMAMEQADNLGMSLGPILRAQSEQRRNERFLRAEKLALQAPVKMLFPMVVCIFPCTFLVIAFPILVKLLSTDF</sequence>
<dbReference type="Pfam" id="PF00482">
    <property type="entry name" value="T2SSF"/>
    <property type="match status" value="1"/>
</dbReference>
<protein>
    <submittedName>
        <fullName evidence="8">Type II secretion system F family protein</fullName>
    </submittedName>
</protein>
<name>A0A842HM03_9BURK</name>
<dbReference type="PANTHER" id="PTHR35007:SF2">
    <property type="entry name" value="PILUS ASSEMBLE PROTEIN"/>
    <property type="match status" value="1"/>
</dbReference>
<feature type="transmembrane region" description="Helical" evidence="6">
    <location>
        <begin position="262"/>
        <end position="283"/>
    </location>
</feature>
<feature type="domain" description="Type II secretion system protein GspF" evidence="7">
    <location>
        <begin position="154"/>
        <end position="277"/>
    </location>
</feature>
<dbReference type="RefSeq" id="WP_185779057.1">
    <property type="nucleotide sequence ID" value="NZ_JACJUU010000003.1"/>
</dbReference>
<keyword evidence="3 6" id="KW-0812">Transmembrane</keyword>
<feature type="transmembrane region" description="Helical" evidence="6">
    <location>
        <begin position="84"/>
        <end position="104"/>
    </location>
</feature>
<feature type="transmembrane region" description="Helical" evidence="6">
    <location>
        <begin position="110"/>
        <end position="130"/>
    </location>
</feature>
<dbReference type="InterPro" id="IPR018076">
    <property type="entry name" value="T2SS_GspF_dom"/>
</dbReference>
<dbReference type="AlphaFoldDB" id="A0A842HM03"/>
<dbReference type="EMBL" id="JACJUU010000003">
    <property type="protein sequence ID" value="MBC2769286.1"/>
    <property type="molecule type" value="Genomic_DNA"/>
</dbReference>
<keyword evidence="2" id="KW-1003">Cell membrane</keyword>
<evidence type="ECO:0000256" key="1">
    <source>
        <dbReference type="ARBA" id="ARBA00004651"/>
    </source>
</evidence>
<proteinExistence type="predicted"/>
<comment type="subcellular location">
    <subcellularLocation>
        <location evidence="1">Cell membrane</location>
        <topology evidence="1">Multi-pass membrane protein</topology>
    </subcellularLocation>
</comment>
<evidence type="ECO:0000256" key="3">
    <source>
        <dbReference type="ARBA" id="ARBA00022692"/>
    </source>
</evidence>
<evidence type="ECO:0000256" key="6">
    <source>
        <dbReference type="SAM" id="Phobius"/>
    </source>
</evidence>
<evidence type="ECO:0000256" key="5">
    <source>
        <dbReference type="ARBA" id="ARBA00023136"/>
    </source>
</evidence>
<reference evidence="8 9" key="1">
    <citation type="submission" date="2020-08" db="EMBL/GenBank/DDBJ databases">
        <title>Paraeoetvoesia sp. YC-7-48 draft genome sequence.</title>
        <authorList>
            <person name="Yao L."/>
        </authorList>
    </citation>
    <scope>NUCLEOTIDE SEQUENCE [LARGE SCALE GENOMIC DNA]</scope>
    <source>
        <strain evidence="9">YC-7-48</strain>
    </source>
</reference>
<keyword evidence="5 6" id="KW-0472">Membrane</keyword>
<accession>A0A842HM03</accession>
<dbReference type="GO" id="GO:0005886">
    <property type="term" value="C:plasma membrane"/>
    <property type="evidence" value="ECO:0007669"/>
    <property type="project" value="UniProtKB-SubCell"/>
</dbReference>
<gene>
    <name evidence="8" type="ORF">GTU67_05070</name>
</gene>
<dbReference type="Proteomes" id="UP000545386">
    <property type="component" value="Unassembled WGS sequence"/>
</dbReference>
<evidence type="ECO:0000313" key="9">
    <source>
        <dbReference type="Proteomes" id="UP000545386"/>
    </source>
</evidence>
<keyword evidence="9" id="KW-1185">Reference proteome</keyword>
<evidence type="ECO:0000256" key="2">
    <source>
        <dbReference type="ARBA" id="ARBA00022475"/>
    </source>
</evidence>
<comment type="caution">
    <text evidence="8">The sequence shown here is derived from an EMBL/GenBank/DDBJ whole genome shotgun (WGS) entry which is preliminary data.</text>
</comment>
<dbReference type="PANTHER" id="PTHR35007">
    <property type="entry name" value="INTEGRAL MEMBRANE PROTEIN-RELATED"/>
    <property type="match status" value="1"/>
</dbReference>
<organism evidence="8 9">
    <name type="scientific">Pusillimonas minor</name>
    <dbReference type="NCBI Taxonomy" id="2697024"/>
    <lineage>
        <taxon>Bacteria</taxon>
        <taxon>Pseudomonadati</taxon>
        <taxon>Pseudomonadota</taxon>
        <taxon>Betaproteobacteria</taxon>
        <taxon>Burkholderiales</taxon>
        <taxon>Alcaligenaceae</taxon>
        <taxon>Pusillimonas</taxon>
    </lineage>
</organism>
<evidence type="ECO:0000313" key="8">
    <source>
        <dbReference type="EMBL" id="MBC2769286.1"/>
    </source>
</evidence>
<evidence type="ECO:0000256" key="4">
    <source>
        <dbReference type="ARBA" id="ARBA00022989"/>
    </source>
</evidence>
<keyword evidence="4 6" id="KW-1133">Transmembrane helix</keyword>
<evidence type="ECO:0000259" key="7">
    <source>
        <dbReference type="Pfam" id="PF00482"/>
    </source>
</evidence>